<feature type="compositionally biased region" description="Basic and acidic residues" evidence="1">
    <location>
        <begin position="64"/>
        <end position="77"/>
    </location>
</feature>
<reference evidence="2 3" key="1">
    <citation type="submission" date="2024-09" db="EMBL/GenBank/DDBJ databases">
        <title>Chromosome-scale assembly of Riccia fluitans.</title>
        <authorList>
            <person name="Paukszto L."/>
            <person name="Sawicki J."/>
            <person name="Karawczyk K."/>
            <person name="Piernik-Szablinska J."/>
            <person name="Szczecinska M."/>
            <person name="Mazdziarz M."/>
        </authorList>
    </citation>
    <scope>NUCLEOTIDE SEQUENCE [LARGE SCALE GENOMIC DNA]</scope>
    <source>
        <strain evidence="2">Rf_01</strain>
        <tissue evidence="2">Aerial parts of the thallus</tissue>
    </source>
</reference>
<name>A0ABD1ZFF7_9MARC</name>
<evidence type="ECO:0000313" key="3">
    <source>
        <dbReference type="Proteomes" id="UP001605036"/>
    </source>
</evidence>
<dbReference type="Proteomes" id="UP001605036">
    <property type="component" value="Unassembled WGS sequence"/>
</dbReference>
<sequence>MGYNKSTASKGSKYIPISPRNSRVYDHYDYAFDAFESYDEDDFESEEITRSEAALLEESSAARPSDEPKVSEETEASTRWEKLKSDISLEEVSNTWFSQEPFDLETRHNIIDWKITQTDPETCSKSRSTQTHRVGKTQTLMLYLKQNYSQAKYCTQLPSAPNVNSSNRQGFCRGI</sequence>
<accession>A0ABD1ZFF7</accession>
<organism evidence="2 3">
    <name type="scientific">Riccia fluitans</name>
    <dbReference type="NCBI Taxonomy" id="41844"/>
    <lineage>
        <taxon>Eukaryota</taxon>
        <taxon>Viridiplantae</taxon>
        <taxon>Streptophyta</taxon>
        <taxon>Embryophyta</taxon>
        <taxon>Marchantiophyta</taxon>
        <taxon>Marchantiopsida</taxon>
        <taxon>Marchantiidae</taxon>
        <taxon>Marchantiales</taxon>
        <taxon>Ricciaceae</taxon>
        <taxon>Riccia</taxon>
    </lineage>
</organism>
<feature type="compositionally biased region" description="Low complexity" evidence="1">
    <location>
        <begin position="51"/>
        <end position="62"/>
    </location>
</feature>
<evidence type="ECO:0000256" key="1">
    <source>
        <dbReference type="SAM" id="MobiDB-lite"/>
    </source>
</evidence>
<protein>
    <submittedName>
        <fullName evidence="2">Uncharacterized protein</fullName>
    </submittedName>
</protein>
<keyword evidence="3" id="KW-1185">Reference proteome</keyword>
<comment type="caution">
    <text evidence="2">The sequence shown here is derived from an EMBL/GenBank/DDBJ whole genome shotgun (WGS) entry which is preliminary data.</text>
</comment>
<proteinExistence type="predicted"/>
<gene>
    <name evidence="2" type="ORF">R1flu_018302</name>
</gene>
<dbReference type="AlphaFoldDB" id="A0ABD1ZFF7"/>
<feature type="region of interest" description="Disordered" evidence="1">
    <location>
        <begin position="43"/>
        <end position="77"/>
    </location>
</feature>
<evidence type="ECO:0000313" key="2">
    <source>
        <dbReference type="EMBL" id="KAL2650174.1"/>
    </source>
</evidence>
<dbReference type="EMBL" id="JBHFFA010000001">
    <property type="protein sequence ID" value="KAL2650174.1"/>
    <property type="molecule type" value="Genomic_DNA"/>
</dbReference>